<evidence type="ECO:0000256" key="7">
    <source>
        <dbReference type="ARBA" id="ARBA00023288"/>
    </source>
</evidence>
<dbReference type="Gene3D" id="3.30.300.210">
    <property type="entry name" value="Nutrient germinant receptor protein C, domain 3"/>
    <property type="match status" value="1"/>
</dbReference>
<keyword evidence="11" id="KW-1185">Reference proteome</keyword>
<feature type="domain" description="Spore germination protein N-terminal" evidence="9">
    <location>
        <begin position="22"/>
        <end position="191"/>
    </location>
</feature>
<evidence type="ECO:0000259" key="9">
    <source>
        <dbReference type="Pfam" id="PF25198"/>
    </source>
</evidence>
<comment type="similarity">
    <text evidence="2">Belongs to the GerABKC lipoprotein family.</text>
</comment>
<feature type="domain" description="Spore germination GerAC-like C-terminal" evidence="8">
    <location>
        <begin position="214"/>
        <end position="374"/>
    </location>
</feature>
<dbReference type="Pfam" id="PF05504">
    <property type="entry name" value="Spore_GerAC"/>
    <property type="match status" value="1"/>
</dbReference>
<dbReference type="InterPro" id="IPR038501">
    <property type="entry name" value="Spore_GerAC_C_sf"/>
</dbReference>
<dbReference type="PROSITE" id="PS51257">
    <property type="entry name" value="PROKAR_LIPOPROTEIN"/>
    <property type="match status" value="1"/>
</dbReference>
<evidence type="ECO:0000256" key="5">
    <source>
        <dbReference type="ARBA" id="ARBA00023136"/>
    </source>
</evidence>
<keyword evidence="3" id="KW-0309">Germination</keyword>
<name>A0ABY4JKS9_9BACI</name>
<evidence type="ECO:0000259" key="8">
    <source>
        <dbReference type="Pfam" id="PF05504"/>
    </source>
</evidence>
<organism evidence="10 11">
    <name type="scientific">Gottfriedia acidiceleris</name>
    <dbReference type="NCBI Taxonomy" id="371036"/>
    <lineage>
        <taxon>Bacteria</taxon>
        <taxon>Bacillati</taxon>
        <taxon>Bacillota</taxon>
        <taxon>Bacilli</taxon>
        <taxon>Bacillales</taxon>
        <taxon>Bacillaceae</taxon>
        <taxon>Gottfriedia</taxon>
    </lineage>
</organism>
<keyword evidence="5" id="KW-0472">Membrane</keyword>
<dbReference type="Pfam" id="PF25198">
    <property type="entry name" value="Spore_GerAC_N"/>
    <property type="match status" value="1"/>
</dbReference>
<keyword evidence="4" id="KW-0732">Signal</keyword>
<keyword evidence="6" id="KW-0564">Palmitate</keyword>
<evidence type="ECO:0000313" key="10">
    <source>
        <dbReference type="EMBL" id="UPM53650.1"/>
    </source>
</evidence>
<evidence type="ECO:0000256" key="3">
    <source>
        <dbReference type="ARBA" id="ARBA00022544"/>
    </source>
</evidence>
<protein>
    <submittedName>
        <fullName evidence="10">Spore gernimation protein GerC</fullName>
    </submittedName>
</protein>
<dbReference type="PANTHER" id="PTHR35789:SF1">
    <property type="entry name" value="SPORE GERMINATION PROTEIN B3"/>
    <property type="match status" value="1"/>
</dbReference>
<evidence type="ECO:0000256" key="6">
    <source>
        <dbReference type="ARBA" id="ARBA00023139"/>
    </source>
</evidence>
<proteinExistence type="inferred from homology"/>
<evidence type="ECO:0000256" key="4">
    <source>
        <dbReference type="ARBA" id="ARBA00022729"/>
    </source>
</evidence>
<comment type="subcellular location">
    <subcellularLocation>
        <location evidence="1">Membrane</location>
        <topology evidence="1">Lipid-anchor</topology>
    </subcellularLocation>
</comment>
<dbReference type="Proteomes" id="UP000830639">
    <property type="component" value="Chromosome"/>
</dbReference>
<sequence length="375" mass="42530">MKKINNVLLIISLIPLLTGCWDRLPLRTLKLMDVAGLDLNESNKANLYYVDTKLKNSGQGSGEVKMGLTTLKGSSLLSAIGRGGYSNRVFYGVSTRVYLLSEKFAKEYPVSNLSFMLNAPYGAVDVPVVIFEGNLQKYLKDEVEKKEDFTKDLNDYIFTMESRKMIPSTSMMDIILSKRDKMEDLAIPVIKQSDNALELSGAYLYRQGVNTGVKLSKDQLTMMMMLLGKHFVRLNLTGDFLEKNKEKQLANQENKSEYAYAIKEIDSKTTVSKKSKGLPNVVIRVNLKINSYVIGTETIKFKKSNIHKMEKMLSKQMEGLAKSTIETLQKANCDVIGVGKEMKAYYSNEWKSVNWRKDYPQLSIHPKFEVQIINE</sequence>
<evidence type="ECO:0000256" key="2">
    <source>
        <dbReference type="ARBA" id="ARBA00007886"/>
    </source>
</evidence>
<gene>
    <name evidence="10" type="ORF">MY490_17970</name>
</gene>
<reference evidence="10 11" key="1">
    <citation type="submission" date="2022-04" db="EMBL/GenBank/DDBJ databases">
        <title>Mechanism of arsenic methylation and mitigation arsenic toxicity by Bacillus sp. LH14 from an Arsenic-Contaminated Paddy Soil.</title>
        <authorList>
            <person name="Wang D."/>
        </authorList>
    </citation>
    <scope>NUCLEOTIDE SEQUENCE [LARGE SCALE GENOMIC DNA]</scope>
    <source>
        <strain evidence="10 11">LH14</strain>
    </source>
</reference>
<evidence type="ECO:0000256" key="1">
    <source>
        <dbReference type="ARBA" id="ARBA00004635"/>
    </source>
</evidence>
<dbReference type="InterPro" id="IPR046953">
    <property type="entry name" value="Spore_GerAC-like_C"/>
</dbReference>
<dbReference type="PANTHER" id="PTHR35789">
    <property type="entry name" value="SPORE GERMINATION PROTEIN B3"/>
    <property type="match status" value="1"/>
</dbReference>
<dbReference type="RefSeq" id="WP_248266897.1">
    <property type="nucleotide sequence ID" value="NZ_CP096034.1"/>
</dbReference>
<dbReference type="EMBL" id="CP096034">
    <property type="protein sequence ID" value="UPM53650.1"/>
    <property type="molecule type" value="Genomic_DNA"/>
</dbReference>
<keyword evidence="7" id="KW-0449">Lipoprotein</keyword>
<accession>A0ABY4JKS9</accession>
<evidence type="ECO:0000313" key="11">
    <source>
        <dbReference type="Proteomes" id="UP000830639"/>
    </source>
</evidence>
<dbReference type="InterPro" id="IPR057336">
    <property type="entry name" value="GerAC_N"/>
</dbReference>
<dbReference type="InterPro" id="IPR008844">
    <property type="entry name" value="Spore_GerAC-like"/>
</dbReference>